<dbReference type="OrthoDB" id="48943at2759"/>
<dbReference type="GO" id="GO:0046872">
    <property type="term" value="F:metal ion binding"/>
    <property type="evidence" value="ECO:0007669"/>
    <property type="project" value="UniProtKB-KW"/>
</dbReference>
<keyword evidence="6" id="KW-0460">Magnesium</keyword>
<dbReference type="PANTHER" id="PTHR45630:SF8">
    <property type="entry name" value="CATION-TRANSPORTING ATPASE"/>
    <property type="match status" value="1"/>
</dbReference>
<evidence type="ECO:0000256" key="6">
    <source>
        <dbReference type="ARBA" id="ARBA00022842"/>
    </source>
</evidence>
<dbReference type="Proteomes" id="UP000324800">
    <property type="component" value="Unassembled WGS sequence"/>
</dbReference>
<dbReference type="InterPro" id="IPR006544">
    <property type="entry name" value="P-type_TPase_V"/>
</dbReference>
<keyword evidence="8" id="KW-0472">Membrane</keyword>
<gene>
    <name evidence="9" type="ORF">EZS28_034259</name>
</gene>
<dbReference type="AlphaFoldDB" id="A0A5J4UKE7"/>
<evidence type="ECO:0000256" key="5">
    <source>
        <dbReference type="ARBA" id="ARBA00022840"/>
    </source>
</evidence>
<dbReference type="SUPFAM" id="SSF81665">
    <property type="entry name" value="Calcium ATPase, transmembrane domain M"/>
    <property type="match status" value="1"/>
</dbReference>
<evidence type="ECO:0000256" key="3">
    <source>
        <dbReference type="ARBA" id="ARBA00022723"/>
    </source>
</evidence>
<dbReference type="GO" id="GO:0019829">
    <property type="term" value="F:ATPase-coupled monoatomic cation transmembrane transporter activity"/>
    <property type="evidence" value="ECO:0007669"/>
    <property type="project" value="TreeGrafter"/>
</dbReference>
<organism evidence="9 10">
    <name type="scientific">Streblomastix strix</name>
    <dbReference type="NCBI Taxonomy" id="222440"/>
    <lineage>
        <taxon>Eukaryota</taxon>
        <taxon>Metamonada</taxon>
        <taxon>Preaxostyla</taxon>
        <taxon>Oxymonadida</taxon>
        <taxon>Streblomastigidae</taxon>
        <taxon>Streblomastix</taxon>
    </lineage>
</organism>
<keyword evidence="3" id="KW-0479">Metal-binding</keyword>
<evidence type="ECO:0000256" key="2">
    <source>
        <dbReference type="ARBA" id="ARBA00022553"/>
    </source>
</evidence>
<keyword evidence="4" id="KW-0547">Nucleotide-binding</keyword>
<dbReference type="EMBL" id="SNRW01015613">
    <property type="protein sequence ID" value="KAA6370215.1"/>
    <property type="molecule type" value="Genomic_DNA"/>
</dbReference>
<dbReference type="GO" id="GO:0140358">
    <property type="term" value="F:P-type transmembrane transporter activity"/>
    <property type="evidence" value="ECO:0007669"/>
    <property type="project" value="InterPro"/>
</dbReference>
<feature type="transmembrane region" description="Helical" evidence="8">
    <location>
        <begin position="41"/>
        <end position="62"/>
    </location>
</feature>
<evidence type="ECO:0000256" key="7">
    <source>
        <dbReference type="ARBA" id="ARBA00022967"/>
    </source>
</evidence>
<evidence type="ECO:0000256" key="8">
    <source>
        <dbReference type="SAM" id="Phobius"/>
    </source>
</evidence>
<dbReference type="PANTHER" id="PTHR45630">
    <property type="entry name" value="CATION-TRANSPORTING ATPASE-RELATED"/>
    <property type="match status" value="1"/>
</dbReference>
<keyword evidence="7" id="KW-1278">Translocase</keyword>
<accession>A0A5J4UKE7</accession>
<comment type="caution">
    <text evidence="9">The sequence shown here is derived from an EMBL/GenBank/DDBJ whole genome shotgun (WGS) entry which is preliminary data.</text>
</comment>
<feature type="transmembrane region" description="Helical" evidence="8">
    <location>
        <begin position="68"/>
        <end position="88"/>
    </location>
</feature>
<keyword evidence="8" id="KW-1133">Transmembrane helix</keyword>
<comment type="subcellular location">
    <subcellularLocation>
        <location evidence="1">Membrane</location>
        <topology evidence="1">Multi-pass membrane protein</topology>
    </subcellularLocation>
</comment>
<sequence length="349" mass="40113">ISLSEVEASIAAPFTSKEATVEAVESVLQEGRAALASSFHAFKTTAVFSMVQFMSSVILIYFDSKLADFGYLVQDMLFTLPILFTVSYSKSAAGLTKKTPLGSLMSFPVVSSLLIHVAMTLIYQILCLVILITVCKDFVPLPIDDEDYDLHVQSYEMTTVLFSSFVSYFVSGFVLHVYDKHLEAWYRNIAFDIAMVFVLAMGIFFFAQNIKAFNDFLMIKPTRDPVFFIFIVISLLVMMGILALLEYGVCKANLPKRIMEHFHPQRRLEPIIKKRKQVIYDEEEFKQDKIEEKIELFEQLVEKPKDQDKNQIIGKIKKQVIEWKEIEYRKPFYALLHEMKTFGEQKSSV</sequence>
<evidence type="ECO:0000256" key="1">
    <source>
        <dbReference type="ARBA" id="ARBA00004141"/>
    </source>
</evidence>
<name>A0A5J4UKE7_9EUKA</name>
<keyword evidence="5" id="KW-0067">ATP-binding</keyword>
<dbReference type="GO" id="GO:0016020">
    <property type="term" value="C:membrane"/>
    <property type="evidence" value="ECO:0007669"/>
    <property type="project" value="UniProtKB-SubCell"/>
</dbReference>
<keyword evidence="2" id="KW-0597">Phosphoprotein</keyword>
<feature type="transmembrane region" description="Helical" evidence="8">
    <location>
        <begin position="109"/>
        <end position="134"/>
    </location>
</feature>
<feature type="transmembrane region" description="Helical" evidence="8">
    <location>
        <begin position="154"/>
        <end position="177"/>
    </location>
</feature>
<feature type="transmembrane region" description="Helical" evidence="8">
    <location>
        <begin position="189"/>
        <end position="207"/>
    </location>
</feature>
<reference evidence="9 10" key="1">
    <citation type="submission" date="2019-03" db="EMBL/GenBank/DDBJ databases">
        <title>Single cell metagenomics reveals metabolic interactions within the superorganism composed of flagellate Streblomastix strix and complex community of Bacteroidetes bacteria on its surface.</title>
        <authorList>
            <person name="Treitli S.C."/>
            <person name="Kolisko M."/>
            <person name="Husnik F."/>
            <person name="Keeling P."/>
            <person name="Hampl V."/>
        </authorList>
    </citation>
    <scope>NUCLEOTIDE SEQUENCE [LARGE SCALE GENOMIC DNA]</scope>
    <source>
        <strain evidence="9">ST1C</strain>
    </source>
</reference>
<feature type="non-terminal residue" evidence="9">
    <location>
        <position position="1"/>
    </location>
</feature>
<protein>
    <submittedName>
        <fullName evidence="9">Putative cation translocating P-type ATPase</fullName>
    </submittedName>
</protein>
<proteinExistence type="predicted"/>
<dbReference type="GO" id="GO:0005524">
    <property type="term" value="F:ATP binding"/>
    <property type="evidence" value="ECO:0007669"/>
    <property type="project" value="UniProtKB-KW"/>
</dbReference>
<evidence type="ECO:0000313" key="10">
    <source>
        <dbReference type="Proteomes" id="UP000324800"/>
    </source>
</evidence>
<feature type="transmembrane region" description="Helical" evidence="8">
    <location>
        <begin position="227"/>
        <end position="249"/>
    </location>
</feature>
<keyword evidence="8" id="KW-0812">Transmembrane</keyword>
<dbReference type="InterPro" id="IPR023298">
    <property type="entry name" value="ATPase_P-typ_TM_dom_sf"/>
</dbReference>
<evidence type="ECO:0000313" key="9">
    <source>
        <dbReference type="EMBL" id="KAA6370215.1"/>
    </source>
</evidence>
<evidence type="ECO:0000256" key="4">
    <source>
        <dbReference type="ARBA" id="ARBA00022741"/>
    </source>
</evidence>